<accession>A0A0P0C557</accession>
<dbReference type="InterPro" id="IPR022450">
    <property type="entry name" value="TsaD"/>
</dbReference>
<comment type="catalytic activity">
    <reaction evidence="7 8">
        <text>L-threonylcarbamoyladenylate + adenosine(37) in tRNA = N(6)-L-threonylcarbamoyladenosine(37) in tRNA + AMP + H(+)</text>
        <dbReference type="Rhea" id="RHEA:37059"/>
        <dbReference type="Rhea" id="RHEA-COMP:10162"/>
        <dbReference type="Rhea" id="RHEA-COMP:10163"/>
        <dbReference type="ChEBI" id="CHEBI:15378"/>
        <dbReference type="ChEBI" id="CHEBI:73682"/>
        <dbReference type="ChEBI" id="CHEBI:74411"/>
        <dbReference type="ChEBI" id="CHEBI:74418"/>
        <dbReference type="ChEBI" id="CHEBI:456215"/>
        <dbReference type="EC" id="2.3.1.234"/>
    </reaction>
</comment>
<dbReference type="EC" id="2.3.1.234" evidence="8"/>
<dbReference type="FunFam" id="3.30.420.40:FF:000040">
    <property type="entry name" value="tRNA N6-adenosine threonylcarbamoyltransferase"/>
    <property type="match status" value="1"/>
</dbReference>
<dbReference type="GO" id="GO:0061711">
    <property type="term" value="F:tRNA N(6)-L-threonylcarbamoyladenine synthase activity"/>
    <property type="evidence" value="ECO:0007669"/>
    <property type="project" value="UniProtKB-EC"/>
</dbReference>
<comment type="function">
    <text evidence="8">Required for the formation of a threonylcarbamoyl group on adenosine at position 37 (t(6)A37) in tRNAs that read codons beginning with adenine. Is involved in the transfer of the threonylcarbamoyl moiety of threonylcarbamoyl-AMP (TC-AMP) to the N6 group of A37, together with TsaE and TsaB. TsaD likely plays a direct catalytic role in this reaction.</text>
</comment>
<dbReference type="HAMAP" id="MF_01445">
    <property type="entry name" value="TsaD"/>
    <property type="match status" value="1"/>
</dbReference>
<feature type="binding site" evidence="8">
    <location>
        <begin position="134"/>
        <end position="138"/>
    </location>
    <ligand>
        <name>substrate</name>
    </ligand>
</feature>
<evidence type="ECO:0000259" key="9">
    <source>
        <dbReference type="Pfam" id="PF00814"/>
    </source>
</evidence>
<dbReference type="SUPFAM" id="SSF53067">
    <property type="entry name" value="Actin-like ATPase domain"/>
    <property type="match status" value="2"/>
</dbReference>
<evidence type="ECO:0000256" key="4">
    <source>
        <dbReference type="ARBA" id="ARBA00022723"/>
    </source>
</evidence>
<dbReference type="PROSITE" id="PS01016">
    <property type="entry name" value="GLYCOPROTEASE"/>
    <property type="match status" value="1"/>
</dbReference>
<evidence type="ECO:0000256" key="3">
    <source>
        <dbReference type="ARBA" id="ARBA00022694"/>
    </source>
</evidence>
<dbReference type="PANTHER" id="PTHR11735">
    <property type="entry name" value="TRNA N6-ADENOSINE THREONYLCARBAMOYLTRANSFERASE"/>
    <property type="match status" value="1"/>
</dbReference>
<evidence type="ECO:0000256" key="1">
    <source>
        <dbReference type="ARBA" id="ARBA00022490"/>
    </source>
</evidence>
<keyword evidence="6 8" id="KW-0012">Acyltransferase</keyword>
<sequence>MNPTLLAIESSCDETSASVIQNGRVLSNIVATQAIHEQYGGVVPELASRAHQQNIIPVVSQALQKANIAKSQLDAVAFTRGPGLLGALLVGCSFAKSFALGLGLPLIEVNHMQAHILAHFIEDPNPNFPFLCLTVSGGHTQIVLVRSHLDMQVLGQTTDDAVGEAFDKSAKLLGLPYPGGPMLDKLAATGNPTRFQFPIVNMDGYDYSFSGIKTSILNFVKKNTAAEPDFVQQNLPDICASIQSALIQTLMKKLVLAAKEQGIKEIAIAGGVSANSGLRATLLEYAQKYGWNVYIPGFEYCTDNAAMIAMAAHYQFLAGDFTTQYASPDPRLKV</sequence>
<protein>
    <recommendedName>
        <fullName evidence="8">tRNA N6-adenosine threonylcarbamoyltransferase</fullName>
        <ecNumber evidence="8">2.3.1.234</ecNumber>
    </recommendedName>
    <alternativeName>
        <fullName evidence="8">N6-L-threonylcarbamoyladenine synthase</fullName>
        <shortName evidence="8">t(6)A synthase</shortName>
    </alternativeName>
    <alternativeName>
        <fullName evidence="8">t(6)A37 threonylcarbamoyladenosine biosynthesis protein TsaD</fullName>
    </alternativeName>
    <alternativeName>
        <fullName evidence="8">tRNA threonylcarbamoyladenosine biosynthesis protein TsaD</fullName>
    </alternativeName>
</protein>
<dbReference type="Pfam" id="PF00814">
    <property type="entry name" value="TsaD"/>
    <property type="match status" value="1"/>
</dbReference>
<feature type="domain" description="Gcp-like" evidence="9">
    <location>
        <begin position="25"/>
        <end position="309"/>
    </location>
</feature>
<keyword evidence="11" id="KW-1185">Reference proteome</keyword>
<dbReference type="GO" id="GO:0005506">
    <property type="term" value="F:iron ion binding"/>
    <property type="evidence" value="ECO:0007669"/>
    <property type="project" value="UniProtKB-UniRule"/>
</dbReference>
<dbReference type="InterPro" id="IPR000905">
    <property type="entry name" value="Gcp-like_dom"/>
</dbReference>
<evidence type="ECO:0000256" key="8">
    <source>
        <dbReference type="HAMAP-Rule" id="MF_01445"/>
    </source>
</evidence>
<keyword evidence="3 8" id="KW-0819">tRNA processing</keyword>
<dbReference type="Gene3D" id="3.30.420.40">
    <property type="match status" value="2"/>
</dbReference>
<dbReference type="GO" id="GO:0002949">
    <property type="term" value="P:tRNA threonylcarbamoyladenosine modification"/>
    <property type="evidence" value="ECO:0007669"/>
    <property type="project" value="UniProtKB-UniRule"/>
</dbReference>
<feature type="binding site" evidence="8">
    <location>
        <position position="303"/>
    </location>
    <ligand>
        <name>Fe cation</name>
        <dbReference type="ChEBI" id="CHEBI:24875"/>
    </ligand>
</feature>
<feature type="binding site" evidence="8">
    <location>
        <position position="167"/>
    </location>
    <ligand>
        <name>substrate</name>
    </ligand>
</feature>
<feature type="binding site" evidence="8">
    <location>
        <position position="180"/>
    </location>
    <ligand>
        <name>substrate</name>
    </ligand>
</feature>
<evidence type="ECO:0000256" key="2">
    <source>
        <dbReference type="ARBA" id="ARBA00022679"/>
    </source>
</evidence>
<dbReference type="NCBIfam" id="TIGR00329">
    <property type="entry name" value="gcp_kae1"/>
    <property type="match status" value="1"/>
</dbReference>
<evidence type="ECO:0000256" key="5">
    <source>
        <dbReference type="ARBA" id="ARBA00023004"/>
    </source>
</evidence>
<gene>
    <name evidence="8" type="primary">tsaD</name>
    <name evidence="10" type="ORF">DC20_16840</name>
</gene>
<dbReference type="AlphaFoldDB" id="A0A0P0C557"/>
<dbReference type="PRINTS" id="PR00789">
    <property type="entry name" value="OSIALOPTASE"/>
</dbReference>
<evidence type="ECO:0000256" key="6">
    <source>
        <dbReference type="ARBA" id="ARBA00023315"/>
    </source>
</evidence>
<comment type="similarity">
    <text evidence="8">Belongs to the KAE1 / TsaD family.</text>
</comment>
<keyword evidence="5 8" id="KW-0408">Iron</keyword>
<evidence type="ECO:0000256" key="7">
    <source>
        <dbReference type="ARBA" id="ARBA00048117"/>
    </source>
</evidence>
<comment type="cofactor">
    <cofactor evidence="8">
        <name>Fe(2+)</name>
        <dbReference type="ChEBI" id="CHEBI:29033"/>
    </cofactor>
    <text evidence="8">Binds 1 Fe(2+) ion per subunit.</text>
</comment>
<organism evidence="10 11">
    <name type="scientific">Rufibacter tibetensis</name>
    <dbReference type="NCBI Taxonomy" id="512763"/>
    <lineage>
        <taxon>Bacteria</taxon>
        <taxon>Pseudomonadati</taxon>
        <taxon>Bacteroidota</taxon>
        <taxon>Cytophagia</taxon>
        <taxon>Cytophagales</taxon>
        <taxon>Hymenobacteraceae</taxon>
        <taxon>Rufibacter</taxon>
    </lineage>
</organism>
<feature type="binding site" evidence="8">
    <location>
        <position position="275"/>
    </location>
    <ligand>
        <name>substrate</name>
    </ligand>
</feature>
<feature type="binding site" evidence="8">
    <location>
        <position position="111"/>
    </location>
    <ligand>
        <name>Fe cation</name>
        <dbReference type="ChEBI" id="CHEBI:24875"/>
    </ligand>
</feature>
<dbReference type="EMBL" id="CP012643">
    <property type="protein sequence ID" value="ALJ00333.1"/>
    <property type="molecule type" value="Genomic_DNA"/>
</dbReference>
<dbReference type="GO" id="GO:0005737">
    <property type="term" value="C:cytoplasm"/>
    <property type="evidence" value="ECO:0007669"/>
    <property type="project" value="UniProtKB-SubCell"/>
</dbReference>
<dbReference type="OrthoDB" id="9806197at2"/>
<name>A0A0P0C557_9BACT</name>
<dbReference type="Proteomes" id="UP000061382">
    <property type="component" value="Chromosome"/>
</dbReference>
<dbReference type="InterPro" id="IPR017861">
    <property type="entry name" value="KAE1/TsaD"/>
</dbReference>
<dbReference type="RefSeq" id="WP_062544898.1">
    <property type="nucleotide sequence ID" value="NZ_CP012643.1"/>
</dbReference>
<keyword evidence="1 8" id="KW-0963">Cytoplasm</keyword>
<dbReference type="InterPro" id="IPR017860">
    <property type="entry name" value="Peptidase_M22_CS"/>
</dbReference>
<dbReference type="PATRIC" id="fig|512763.3.peg.3705"/>
<dbReference type="NCBIfam" id="TIGR03723">
    <property type="entry name" value="T6A_TsaD_YgjD"/>
    <property type="match status" value="1"/>
</dbReference>
<reference evidence="10 11" key="1">
    <citation type="submission" date="2015-08" db="EMBL/GenBank/DDBJ databases">
        <title>Complete genome sequence of Rufibacter tibetensis strain 1351t, a radiation-resistant bacterium from tibet plateau.</title>
        <authorList>
            <person name="Dai J."/>
        </authorList>
    </citation>
    <scope>NUCLEOTIDE SEQUENCE [LARGE SCALE GENOMIC DNA]</scope>
    <source>
        <strain evidence="10 11">1351</strain>
    </source>
</reference>
<evidence type="ECO:0000313" key="11">
    <source>
        <dbReference type="Proteomes" id="UP000061382"/>
    </source>
</evidence>
<evidence type="ECO:0000313" key="10">
    <source>
        <dbReference type="EMBL" id="ALJ00333.1"/>
    </source>
</evidence>
<dbReference type="InterPro" id="IPR043129">
    <property type="entry name" value="ATPase_NBD"/>
</dbReference>
<comment type="subcellular location">
    <subcellularLocation>
        <location evidence="8">Cytoplasm</location>
    </subcellularLocation>
</comment>
<dbReference type="PANTHER" id="PTHR11735:SF6">
    <property type="entry name" value="TRNA N6-ADENOSINE THREONYLCARBAMOYLTRANSFERASE, MITOCHONDRIAL"/>
    <property type="match status" value="1"/>
</dbReference>
<dbReference type="KEGG" id="rti:DC20_16840"/>
<proteinExistence type="inferred from homology"/>
<feature type="binding site" evidence="8">
    <location>
        <position position="115"/>
    </location>
    <ligand>
        <name>Fe cation</name>
        <dbReference type="ChEBI" id="CHEBI:24875"/>
    </ligand>
</feature>
<dbReference type="STRING" id="512763.DC20_16840"/>
<feature type="binding site" evidence="8">
    <location>
        <position position="184"/>
    </location>
    <ligand>
        <name>substrate</name>
    </ligand>
</feature>
<keyword evidence="2 8" id="KW-0808">Transferase</keyword>
<keyword evidence="4 8" id="KW-0479">Metal-binding</keyword>
<dbReference type="CDD" id="cd24133">
    <property type="entry name" value="ASKHA_NBD_TsaD_bac"/>
    <property type="match status" value="1"/>
</dbReference>